<keyword evidence="1" id="KW-0732">Signal</keyword>
<dbReference type="Proteomes" id="UP000198744">
    <property type="component" value="Unassembled WGS sequence"/>
</dbReference>
<dbReference type="AlphaFoldDB" id="A0A1H7VBA2"/>
<dbReference type="EMBL" id="FOBS01000003">
    <property type="protein sequence ID" value="SEM06513.1"/>
    <property type="molecule type" value="Genomic_DNA"/>
</dbReference>
<name>A0A1H7VBA2_9BACT</name>
<dbReference type="OrthoDB" id="9875527at2"/>
<dbReference type="STRING" id="43775.SAMN04489760_103148"/>
<protein>
    <recommendedName>
        <fullName evidence="4">Lipoprotein</fullName>
    </recommendedName>
</protein>
<dbReference type="RefSeq" id="WP_093882287.1">
    <property type="nucleotide sequence ID" value="NZ_FOBS01000003.1"/>
</dbReference>
<sequence>MKKTLMFLIFCLMLAGCANYEKYAKLSASVMDCKPEQIDIENEPLIPFWDEESWEAICKGKRYICSYDPQTGVSCTEMINPFAK</sequence>
<keyword evidence="3" id="KW-1185">Reference proteome</keyword>
<evidence type="ECO:0008006" key="4">
    <source>
        <dbReference type="Google" id="ProtNLM"/>
    </source>
</evidence>
<evidence type="ECO:0000313" key="2">
    <source>
        <dbReference type="EMBL" id="SEM06513.1"/>
    </source>
</evidence>
<organism evidence="2 3">
    <name type="scientific">Syntrophus gentianae</name>
    <dbReference type="NCBI Taxonomy" id="43775"/>
    <lineage>
        <taxon>Bacteria</taxon>
        <taxon>Pseudomonadati</taxon>
        <taxon>Thermodesulfobacteriota</taxon>
        <taxon>Syntrophia</taxon>
        <taxon>Syntrophales</taxon>
        <taxon>Syntrophaceae</taxon>
        <taxon>Syntrophus</taxon>
    </lineage>
</organism>
<feature type="chain" id="PRO_5011628509" description="Lipoprotein" evidence="1">
    <location>
        <begin position="21"/>
        <end position="84"/>
    </location>
</feature>
<feature type="signal peptide" evidence="1">
    <location>
        <begin position="1"/>
        <end position="20"/>
    </location>
</feature>
<evidence type="ECO:0000313" key="3">
    <source>
        <dbReference type="Proteomes" id="UP000198744"/>
    </source>
</evidence>
<reference evidence="2 3" key="1">
    <citation type="submission" date="2016-10" db="EMBL/GenBank/DDBJ databases">
        <authorList>
            <person name="de Groot N.N."/>
        </authorList>
    </citation>
    <scope>NUCLEOTIDE SEQUENCE [LARGE SCALE GENOMIC DNA]</scope>
    <source>
        <strain evidence="2 3">DSM 8423</strain>
    </source>
</reference>
<dbReference type="PROSITE" id="PS51257">
    <property type="entry name" value="PROKAR_LIPOPROTEIN"/>
    <property type="match status" value="1"/>
</dbReference>
<evidence type="ECO:0000256" key="1">
    <source>
        <dbReference type="SAM" id="SignalP"/>
    </source>
</evidence>
<proteinExistence type="predicted"/>
<accession>A0A1H7VBA2</accession>
<gene>
    <name evidence="2" type="ORF">SAMN04489760_103148</name>
</gene>